<dbReference type="Ensembl" id="ENSBIXT00005035064.1">
    <property type="protein sequence ID" value="ENSBIXP00005041310.1"/>
    <property type="gene ID" value="ENSBIXG00005024290.1"/>
</dbReference>
<dbReference type="AlphaFoldDB" id="A0A4W2IBI8"/>
<organism evidence="1 2">
    <name type="scientific">Bos indicus x Bos taurus</name>
    <name type="common">Hybrid cattle</name>
    <dbReference type="NCBI Taxonomy" id="30522"/>
    <lineage>
        <taxon>Eukaryota</taxon>
        <taxon>Metazoa</taxon>
        <taxon>Chordata</taxon>
        <taxon>Craniata</taxon>
        <taxon>Vertebrata</taxon>
        <taxon>Euteleostomi</taxon>
        <taxon>Mammalia</taxon>
        <taxon>Eutheria</taxon>
        <taxon>Laurasiatheria</taxon>
        <taxon>Artiodactyla</taxon>
        <taxon>Ruminantia</taxon>
        <taxon>Pecora</taxon>
        <taxon>Bovidae</taxon>
        <taxon>Bovinae</taxon>
        <taxon>Bos</taxon>
    </lineage>
</organism>
<reference evidence="1" key="2">
    <citation type="submission" date="2025-08" db="UniProtKB">
        <authorList>
            <consortium name="Ensembl"/>
        </authorList>
    </citation>
    <scope>IDENTIFICATION</scope>
</reference>
<protein>
    <submittedName>
        <fullName evidence="1">Uncharacterized protein</fullName>
    </submittedName>
</protein>
<dbReference type="GeneTree" id="ENSGT00900000143686"/>
<sequence length="88" mass="9863">VQNPNLGEITLWPPRKQRPARVCFVFFASQINPWFPKEPAWFGASFVPARSAPLHTSPAQSLPVPPTVLLSFPTARLRPPALRLQPPR</sequence>
<reference evidence="1 2" key="1">
    <citation type="submission" date="2018-11" db="EMBL/GenBank/DDBJ databases">
        <title>Haplotype-resolved cattle genomes.</title>
        <authorList>
            <person name="Low W.Y."/>
            <person name="Tearle R."/>
            <person name="Bickhart D.M."/>
            <person name="Rosen B.D."/>
            <person name="Koren S."/>
            <person name="Rhie A."/>
            <person name="Hiendleder S."/>
            <person name="Phillippy A.M."/>
            <person name="Smith T.P.L."/>
            <person name="Williams J.L."/>
        </authorList>
    </citation>
    <scope>NUCLEOTIDE SEQUENCE [LARGE SCALE GENOMIC DNA]</scope>
</reference>
<evidence type="ECO:0000313" key="2">
    <source>
        <dbReference type="Proteomes" id="UP000429181"/>
    </source>
</evidence>
<dbReference type="Proteomes" id="UP000429181">
    <property type="component" value="Chromosome 21"/>
</dbReference>
<proteinExistence type="predicted"/>
<accession>A0A4W2IBI8</accession>
<evidence type="ECO:0000313" key="1">
    <source>
        <dbReference type="Ensembl" id="ENSBIXP00005041310.1"/>
    </source>
</evidence>
<name>A0A4W2IBI8_BOBOX</name>